<sequence length="182" mass="18603">MSPPKPTSQNPELVLNAPHSSHPTASTGAPESTNTASTAPSTSAGGDTATASGSSITSNLTSGLKSIFGVGNAGGESNPPASSQPSETTAASTSTAHPHPRPDTADDETDSSNPYDHIPDSSRDIGKQLPRTSERGHRGGIVGMESDARGGDVKVKEGVSEDMESFFGIKKRDFGEGERGKK</sequence>
<protein>
    <submittedName>
        <fullName evidence="2">Uncharacterized protein</fullName>
    </submittedName>
</protein>
<evidence type="ECO:0000313" key="2">
    <source>
        <dbReference type="EMBL" id="TGZ83235.1"/>
    </source>
</evidence>
<dbReference type="OrthoDB" id="61110at2759"/>
<organism evidence="2 3">
    <name type="scientific">Ascodesmis nigricans</name>
    <dbReference type="NCBI Taxonomy" id="341454"/>
    <lineage>
        <taxon>Eukaryota</taxon>
        <taxon>Fungi</taxon>
        <taxon>Dikarya</taxon>
        <taxon>Ascomycota</taxon>
        <taxon>Pezizomycotina</taxon>
        <taxon>Pezizomycetes</taxon>
        <taxon>Pezizales</taxon>
        <taxon>Ascodesmidaceae</taxon>
        <taxon>Ascodesmis</taxon>
    </lineage>
</organism>
<feature type="compositionally biased region" description="Polar residues" evidence="1">
    <location>
        <begin position="18"/>
        <end position="31"/>
    </location>
</feature>
<feature type="compositionally biased region" description="Basic and acidic residues" evidence="1">
    <location>
        <begin position="117"/>
        <end position="137"/>
    </location>
</feature>
<dbReference type="EMBL" id="ML220114">
    <property type="protein sequence ID" value="TGZ83235.1"/>
    <property type="molecule type" value="Genomic_DNA"/>
</dbReference>
<gene>
    <name evidence="2" type="ORF">EX30DRAFT_339435</name>
</gene>
<proteinExistence type="predicted"/>
<dbReference type="AlphaFoldDB" id="A0A4V6RHH1"/>
<accession>A0A4V6RHH1</accession>
<feature type="compositionally biased region" description="Low complexity" evidence="1">
    <location>
        <begin position="32"/>
        <end position="58"/>
    </location>
</feature>
<feature type="compositionally biased region" description="Low complexity" evidence="1">
    <location>
        <begin position="79"/>
        <end position="97"/>
    </location>
</feature>
<name>A0A4V6RHH1_9PEZI</name>
<dbReference type="Proteomes" id="UP000298138">
    <property type="component" value="Unassembled WGS sequence"/>
</dbReference>
<evidence type="ECO:0000256" key="1">
    <source>
        <dbReference type="SAM" id="MobiDB-lite"/>
    </source>
</evidence>
<evidence type="ECO:0000313" key="3">
    <source>
        <dbReference type="Proteomes" id="UP000298138"/>
    </source>
</evidence>
<feature type="region of interest" description="Disordered" evidence="1">
    <location>
        <begin position="1"/>
        <end position="153"/>
    </location>
</feature>
<keyword evidence="3" id="KW-1185">Reference proteome</keyword>
<dbReference type="InParanoid" id="A0A4V6RHH1"/>
<reference evidence="2 3" key="1">
    <citation type="submission" date="2019-04" db="EMBL/GenBank/DDBJ databases">
        <title>Comparative genomics and transcriptomics to analyze fruiting body development in filamentous ascomycetes.</title>
        <authorList>
            <consortium name="DOE Joint Genome Institute"/>
            <person name="Lutkenhaus R."/>
            <person name="Traeger S."/>
            <person name="Breuer J."/>
            <person name="Kuo A."/>
            <person name="Lipzen A."/>
            <person name="Pangilinan J."/>
            <person name="Dilworth D."/>
            <person name="Sandor L."/>
            <person name="Poggeler S."/>
            <person name="Barry K."/>
            <person name="Grigoriev I.V."/>
            <person name="Nowrousian M."/>
        </authorList>
    </citation>
    <scope>NUCLEOTIDE SEQUENCE [LARGE SCALE GENOMIC DNA]</scope>
    <source>
        <strain evidence="2 3">CBS 389.68</strain>
    </source>
</reference>